<keyword evidence="4" id="KW-1185">Reference proteome</keyword>
<gene>
    <name evidence="3" type="ORF">B0H17DRAFT_1130295</name>
</gene>
<feature type="compositionally biased region" description="Pro residues" evidence="1">
    <location>
        <begin position="314"/>
        <end position="323"/>
    </location>
</feature>
<comment type="caution">
    <text evidence="3">The sequence shown here is derived from an EMBL/GenBank/DDBJ whole genome shotgun (WGS) entry which is preliminary data.</text>
</comment>
<accession>A0AAD7DT34</accession>
<reference evidence="3" key="1">
    <citation type="submission" date="2023-03" db="EMBL/GenBank/DDBJ databases">
        <title>Massive genome expansion in bonnet fungi (Mycena s.s.) driven by repeated elements and novel gene families across ecological guilds.</title>
        <authorList>
            <consortium name="Lawrence Berkeley National Laboratory"/>
            <person name="Harder C.B."/>
            <person name="Miyauchi S."/>
            <person name="Viragh M."/>
            <person name="Kuo A."/>
            <person name="Thoen E."/>
            <person name="Andreopoulos B."/>
            <person name="Lu D."/>
            <person name="Skrede I."/>
            <person name="Drula E."/>
            <person name="Henrissat B."/>
            <person name="Morin E."/>
            <person name="Kohler A."/>
            <person name="Barry K."/>
            <person name="LaButti K."/>
            <person name="Morin E."/>
            <person name="Salamov A."/>
            <person name="Lipzen A."/>
            <person name="Mereny Z."/>
            <person name="Hegedus B."/>
            <person name="Baldrian P."/>
            <person name="Stursova M."/>
            <person name="Weitz H."/>
            <person name="Taylor A."/>
            <person name="Grigoriev I.V."/>
            <person name="Nagy L.G."/>
            <person name="Martin F."/>
            <person name="Kauserud H."/>
        </authorList>
    </citation>
    <scope>NUCLEOTIDE SEQUENCE</scope>
    <source>
        <strain evidence="3">CBHHK067</strain>
    </source>
</reference>
<dbReference type="Proteomes" id="UP001221757">
    <property type="component" value="Unassembled WGS sequence"/>
</dbReference>
<organism evidence="3 4">
    <name type="scientific">Mycena rosella</name>
    <name type="common">Pink bonnet</name>
    <name type="synonym">Agaricus rosellus</name>
    <dbReference type="NCBI Taxonomy" id="1033263"/>
    <lineage>
        <taxon>Eukaryota</taxon>
        <taxon>Fungi</taxon>
        <taxon>Dikarya</taxon>
        <taxon>Basidiomycota</taxon>
        <taxon>Agaricomycotina</taxon>
        <taxon>Agaricomycetes</taxon>
        <taxon>Agaricomycetidae</taxon>
        <taxon>Agaricales</taxon>
        <taxon>Marasmiineae</taxon>
        <taxon>Mycenaceae</taxon>
        <taxon>Mycena</taxon>
    </lineage>
</organism>
<dbReference type="EMBL" id="JARKIE010000029">
    <property type="protein sequence ID" value="KAJ7697697.1"/>
    <property type="molecule type" value="Genomic_DNA"/>
</dbReference>
<dbReference type="PROSITE" id="PS00028">
    <property type="entry name" value="ZINC_FINGER_C2H2_1"/>
    <property type="match status" value="1"/>
</dbReference>
<proteinExistence type="predicted"/>
<feature type="domain" description="C2H2-type" evidence="2">
    <location>
        <begin position="100"/>
        <end position="122"/>
    </location>
</feature>
<dbReference type="InterPro" id="IPR013087">
    <property type="entry name" value="Znf_C2H2_type"/>
</dbReference>
<protein>
    <recommendedName>
        <fullName evidence="2">C2H2-type domain-containing protein</fullName>
    </recommendedName>
</protein>
<name>A0AAD7DT34_MYCRO</name>
<feature type="region of interest" description="Disordered" evidence="1">
    <location>
        <begin position="178"/>
        <end position="198"/>
    </location>
</feature>
<evidence type="ECO:0000313" key="4">
    <source>
        <dbReference type="Proteomes" id="UP001221757"/>
    </source>
</evidence>
<dbReference type="AlphaFoldDB" id="A0AAD7DT34"/>
<feature type="region of interest" description="Disordered" evidence="1">
    <location>
        <begin position="381"/>
        <end position="404"/>
    </location>
</feature>
<feature type="compositionally biased region" description="Low complexity" evidence="1">
    <location>
        <begin position="178"/>
        <end position="192"/>
    </location>
</feature>
<evidence type="ECO:0000313" key="3">
    <source>
        <dbReference type="EMBL" id="KAJ7697697.1"/>
    </source>
</evidence>
<evidence type="ECO:0000256" key="1">
    <source>
        <dbReference type="SAM" id="MobiDB-lite"/>
    </source>
</evidence>
<sequence>MSSPSTLDNTFHCGKCTRMLSLKKCANRRHAEQYYVACFSSTHVEPFYHFFPCGQTPAPETAARLTAMADLRPRPHPSSSSSASSCRTLHCKIKRISKLCDSRKCKQHCIESGGCRLHSPIHVPEEPEEPSKLKKTMTTPSLSNMLYPEDEGAWLAAHRAQQAALITSDAHYAMLLSRQDSPPRSPIPSSSRNGAPSYATYDNRLDQRILYLWASNHTPALIQAIHSCKSWPQTWPRLRLSDISHHVTSPRHPRLDDFYECYSFDYNAWLRIPVTYVHSLSINRPLLVRRLGFAGDDEADHLHRLGVPNHFLPNPTPPVPPVPQKGKKRELLITINSDDDDDVEITHYVPAIKQERITPPRAVKRPRPNLAVTIPVPHIPATPSLSSSITSSVSSASLSSPHSPYFPRYLFATKKLDDDHEYDDHE</sequence>
<evidence type="ECO:0000259" key="2">
    <source>
        <dbReference type="PROSITE" id="PS00028"/>
    </source>
</evidence>
<feature type="compositionally biased region" description="Low complexity" evidence="1">
    <location>
        <begin position="381"/>
        <end position="403"/>
    </location>
</feature>
<feature type="region of interest" description="Disordered" evidence="1">
    <location>
        <begin position="307"/>
        <end position="326"/>
    </location>
</feature>